<dbReference type="EMBL" id="DAKRPA010000016">
    <property type="protein sequence ID" value="DBA03682.1"/>
    <property type="molecule type" value="Genomic_DNA"/>
</dbReference>
<evidence type="ECO:0000313" key="2">
    <source>
        <dbReference type="EMBL" id="DBA03682.1"/>
    </source>
</evidence>
<organism evidence="2 3">
    <name type="scientific">Lagenidium giganteum</name>
    <dbReference type="NCBI Taxonomy" id="4803"/>
    <lineage>
        <taxon>Eukaryota</taxon>
        <taxon>Sar</taxon>
        <taxon>Stramenopiles</taxon>
        <taxon>Oomycota</taxon>
        <taxon>Peronosporomycetes</taxon>
        <taxon>Pythiales</taxon>
        <taxon>Pythiaceae</taxon>
    </lineage>
</organism>
<comment type="caution">
    <text evidence="2">The sequence shown here is derived from an EMBL/GenBank/DDBJ whole genome shotgun (WGS) entry which is preliminary data.</text>
</comment>
<gene>
    <name evidence="2" type="ORF">N0F65_004099</name>
</gene>
<name>A0AAV2ZA84_9STRA</name>
<evidence type="ECO:0000256" key="1">
    <source>
        <dbReference type="SAM" id="MobiDB-lite"/>
    </source>
</evidence>
<accession>A0AAV2ZA84</accession>
<protein>
    <submittedName>
        <fullName evidence="2">Uncharacterized protein</fullName>
    </submittedName>
</protein>
<keyword evidence="3" id="KW-1185">Reference proteome</keyword>
<reference evidence="2" key="1">
    <citation type="submission" date="2022-11" db="EMBL/GenBank/DDBJ databases">
        <authorList>
            <person name="Morgan W.R."/>
            <person name="Tartar A."/>
        </authorList>
    </citation>
    <scope>NUCLEOTIDE SEQUENCE</scope>
    <source>
        <strain evidence="2">ARSEF 373</strain>
    </source>
</reference>
<proteinExistence type="predicted"/>
<dbReference type="AlphaFoldDB" id="A0AAV2ZA84"/>
<sequence length="24" mass="2600">MCISRGGSVTKTPKKSRLKAYQGC</sequence>
<evidence type="ECO:0000313" key="3">
    <source>
        <dbReference type="Proteomes" id="UP001146120"/>
    </source>
</evidence>
<feature type="region of interest" description="Disordered" evidence="1">
    <location>
        <begin position="1"/>
        <end position="24"/>
    </location>
</feature>
<reference evidence="2" key="2">
    <citation type="journal article" date="2023" name="Microbiol Resour">
        <title>Decontamination and Annotation of the Draft Genome Sequence of the Oomycete Lagenidium giganteum ARSEF 373.</title>
        <authorList>
            <person name="Morgan W.R."/>
            <person name="Tartar A."/>
        </authorList>
    </citation>
    <scope>NUCLEOTIDE SEQUENCE</scope>
    <source>
        <strain evidence="2">ARSEF 373</strain>
    </source>
</reference>
<dbReference type="Proteomes" id="UP001146120">
    <property type="component" value="Unassembled WGS sequence"/>
</dbReference>